<feature type="transmembrane region" description="Helical" evidence="12">
    <location>
        <begin position="421"/>
        <end position="439"/>
    </location>
</feature>
<feature type="domain" description="Cytochrome b561" evidence="15">
    <location>
        <begin position="342"/>
        <end position="541"/>
    </location>
</feature>
<dbReference type="InterPro" id="IPR042307">
    <property type="entry name" value="Reeler_sf"/>
</dbReference>
<evidence type="ECO:0000259" key="16">
    <source>
        <dbReference type="PROSITE" id="PS51019"/>
    </source>
</evidence>
<reference evidence="18" key="1">
    <citation type="submission" date="2025-08" db="UniProtKB">
        <authorList>
            <consortium name="RefSeq"/>
        </authorList>
    </citation>
    <scope>IDENTIFICATION</scope>
    <source>
        <tissue evidence="18">Whole Larva</tissue>
    </source>
</reference>
<keyword evidence="9 12" id="KW-0472">Membrane</keyword>
<keyword evidence="6" id="KW-0249">Electron transport</keyword>
<feature type="transmembrane region" description="Helical" evidence="12">
    <location>
        <begin position="519"/>
        <end position="541"/>
    </location>
</feature>
<feature type="region of interest" description="Disordered" evidence="11">
    <location>
        <begin position="160"/>
        <end position="189"/>
    </location>
</feature>
<dbReference type="SMART" id="SM00665">
    <property type="entry name" value="B561"/>
    <property type="match status" value="1"/>
</dbReference>
<evidence type="ECO:0000259" key="15">
    <source>
        <dbReference type="PROSITE" id="PS50939"/>
    </source>
</evidence>
<dbReference type="CDD" id="cd09628">
    <property type="entry name" value="DOMON_SDR_2_like"/>
    <property type="match status" value="1"/>
</dbReference>
<dbReference type="Gene3D" id="2.60.40.4060">
    <property type="entry name" value="Reeler domain"/>
    <property type="match status" value="1"/>
</dbReference>
<dbReference type="Gene3D" id="1.20.120.1770">
    <property type="match status" value="1"/>
</dbReference>
<feature type="transmembrane region" description="Helical" evidence="12">
    <location>
        <begin position="451"/>
        <end position="471"/>
    </location>
</feature>
<evidence type="ECO:0000256" key="5">
    <source>
        <dbReference type="ARBA" id="ARBA00022692"/>
    </source>
</evidence>
<evidence type="ECO:0000256" key="13">
    <source>
        <dbReference type="SAM" id="SignalP"/>
    </source>
</evidence>
<organism evidence="17 18">
    <name type="scientific">Nicrophorus vespilloides</name>
    <name type="common">Boreal carrion beetle</name>
    <dbReference type="NCBI Taxonomy" id="110193"/>
    <lineage>
        <taxon>Eukaryota</taxon>
        <taxon>Metazoa</taxon>
        <taxon>Ecdysozoa</taxon>
        <taxon>Arthropoda</taxon>
        <taxon>Hexapoda</taxon>
        <taxon>Insecta</taxon>
        <taxon>Pterygota</taxon>
        <taxon>Neoptera</taxon>
        <taxon>Endopterygota</taxon>
        <taxon>Coleoptera</taxon>
        <taxon>Polyphaga</taxon>
        <taxon>Staphyliniformia</taxon>
        <taxon>Silphidae</taxon>
        <taxon>Nicrophorinae</taxon>
        <taxon>Nicrophorus</taxon>
    </lineage>
</organism>
<dbReference type="InterPro" id="IPR005018">
    <property type="entry name" value="DOMON_domain"/>
</dbReference>
<keyword evidence="10" id="KW-0325">Glycoprotein</keyword>
<evidence type="ECO:0000256" key="11">
    <source>
        <dbReference type="SAM" id="MobiDB-lite"/>
    </source>
</evidence>
<dbReference type="Pfam" id="PF03351">
    <property type="entry name" value="DOMON"/>
    <property type="match status" value="1"/>
</dbReference>
<feature type="compositionally biased region" description="Polar residues" evidence="11">
    <location>
        <begin position="165"/>
        <end position="177"/>
    </location>
</feature>
<feature type="chain" id="PRO_5045236170" evidence="13">
    <location>
        <begin position="21"/>
        <end position="622"/>
    </location>
</feature>
<evidence type="ECO:0000259" key="14">
    <source>
        <dbReference type="PROSITE" id="PS50836"/>
    </source>
</evidence>
<evidence type="ECO:0000256" key="12">
    <source>
        <dbReference type="SAM" id="Phobius"/>
    </source>
</evidence>
<dbReference type="InterPro" id="IPR002861">
    <property type="entry name" value="Reeler_dom"/>
</dbReference>
<feature type="signal peptide" evidence="13">
    <location>
        <begin position="1"/>
        <end position="20"/>
    </location>
</feature>
<dbReference type="PANTHER" id="PTHR45828">
    <property type="entry name" value="CYTOCHROME B561/FERRIC REDUCTASE TRANSMEMBRANE"/>
    <property type="match status" value="1"/>
</dbReference>
<keyword evidence="7 12" id="KW-1133">Transmembrane helix</keyword>
<keyword evidence="5 12" id="KW-0812">Transmembrane</keyword>
<feature type="transmembrane region" description="Helical" evidence="12">
    <location>
        <begin position="483"/>
        <end position="507"/>
    </location>
</feature>
<evidence type="ECO:0000256" key="1">
    <source>
        <dbReference type="ARBA" id="ARBA00001970"/>
    </source>
</evidence>
<dbReference type="CDD" id="cd08544">
    <property type="entry name" value="Reeler"/>
    <property type="match status" value="1"/>
</dbReference>
<evidence type="ECO:0000313" key="18">
    <source>
        <dbReference type="RefSeq" id="XP_017773545.1"/>
    </source>
</evidence>
<name>A0ABM1MG45_NICVS</name>
<evidence type="ECO:0000256" key="9">
    <source>
        <dbReference type="ARBA" id="ARBA00023136"/>
    </source>
</evidence>
<comment type="cofactor">
    <cofactor evidence="1">
        <name>heme b</name>
        <dbReference type="ChEBI" id="CHEBI:60344"/>
    </cofactor>
</comment>
<dbReference type="SMART" id="SM00664">
    <property type="entry name" value="DoH"/>
    <property type="match status" value="1"/>
</dbReference>
<dbReference type="Proteomes" id="UP000695000">
    <property type="component" value="Unplaced"/>
</dbReference>
<proteinExistence type="inferred from homology"/>
<feature type="domain" description="DOMON" evidence="14">
    <location>
        <begin position="221"/>
        <end position="337"/>
    </location>
</feature>
<evidence type="ECO:0000256" key="7">
    <source>
        <dbReference type="ARBA" id="ARBA00022989"/>
    </source>
</evidence>
<keyword evidence="8" id="KW-0408">Iron</keyword>
<evidence type="ECO:0000256" key="10">
    <source>
        <dbReference type="ARBA" id="ARBA00023180"/>
    </source>
</evidence>
<keyword evidence="17" id="KW-1185">Reference proteome</keyword>
<comment type="similarity">
    <text evidence="3">Belongs to the FRRS1 family.</text>
</comment>
<evidence type="ECO:0000256" key="3">
    <source>
        <dbReference type="ARBA" id="ARBA00009195"/>
    </source>
</evidence>
<feature type="domain" description="Reelin" evidence="16">
    <location>
        <begin position="7"/>
        <end position="172"/>
    </location>
</feature>
<dbReference type="PROSITE" id="PS51019">
    <property type="entry name" value="REELIN"/>
    <property type="match status" value="1"/>
</dbReference>
<dbReference type="CDD" id="cd08760">
    <property type="entry name" value="Cyt_b561_FRRS1_like"/>
    <property type="match status" value="1"/>
</dbReference>
<dbReference type="Pfam" id="PF02014">
    <property type="entry name" value="Reeler"/>
    <property type="match status" value="1"/>
</dbReference>
<feature type="transmembrane region" description="Helical" evidence="12">
    <location>
        <begin position="582"/>
        <end position="607"/>
    </location>
</feature>
<feature type="transmembrane region" description="Helical" evidence="12">
    <location>
        <begin position="380"/>
        <end position="400"/>
    </location>
</feature>
<comment type="subcellular location">
    <subcellularLocation>
        <location evidence="2">Membrane</location>
        <topology evidence="2">Multi-pass membrane protein</topology>
    </subcellularLocation>
</comment>
<sequence>MSKMKVVLLVVLYVVATSDGLPSGAPVTACQTIVPFHGGGIKRQLSPPQHGVSARRNGDAYMISIKSPINLPFQGFMLQARDSRNQLVGQFEPSTSEVHTIDCRQAGDTLTHSNTNQKNGVEVQWNPQGYEGPVIFNATVAQSYDTFWVGLQSPEVLVSKRSSDDGQQTFTPTSRPITTPPNFSPELKQESSTEFDPFYTGCDVKKSCFGSPVGCVASKNCKAVVAITVYGDRHEFEMKGAASWIGTGLSEDTQMGDDSVIECVNENEKVKAYISQTTPRPNLNVERNRRQEGIQLLESSLVDGTIYCRVLREAKTTVNNKVYDLAKDMYYILVAAGNTVHSNKVAFHDVAYLASGEKKILSDVSAIKAASKLLLRLHGAFMLTAWIGTASIGMLLARYFRQTWVGGSLFGKDLWFAWHRLFMVLTWALTTAGFVLIFVELKAWTTERNPHAILGLITTILCFIQPIGAYFRPHPGTPRRPIFNWVHWFGGNVAHILAIVTIFFAVKLNKAELPEWMDWILVGFVAFHVVMHLLLSIMGCASEKSAERRINAFPMRDMSGSGRSSVYTEHSADAPFSGVRKFLLAIYIIVILLVVIALVVITVFAPINEFIENIMNKVNSSS</sequence>
<evidence type="ECO:0000256" key="4">
    <source>
        <dbReference type="ARBA" id="ARBA00022448"/>
    </source>
</evidence>
<dbReference type="PANTHER" id="PTHR45828:SF38">
    <property type="entry name" value="FERRIC-CHELATE REDUCTASE 1 HOMOLOG-RELATED"/>
    <property type="match status" value="1"/>
</dbReference>
<protein>
    <submittedName>
        <fullName evidence="18">Ferric-chelate reductase 1 homolog</fullName>
    </submittedName>
</protein>
<dbReference type="PROSITE" id="PS50939">
    <property type="entry name" value="CYTOCHROME_B561"/>
    <property type="match status" value="1"/>
</dbReference>
<dbReference type="GeneID" id="108560490"/>
<dbReference type="RefSeq" id="XP_017773545.1">
    <property type="nucleotide sequence ID" value="XM_017918056.1"/>
</dbReference>
<evidence type="ECO:0000313" key="17">
    <source>
        <dbReference type="Proteomes" id="UP000695000"/>
    </source>
</evidence>
<evidence type="ECO:0000256" key="6">
    <source>
        <dbReference type="ARBA" id="ARBA00022982"/>
    </source>
</evidence>
<evidence type="ECO:0000256" key="8">
    <source>
        <dbReference type="ARBA" id="ARBA00023004"/>
    </source>
</evidence>
<keyword evidence="13" id="KW-0732">Signal</keyword>
<accession>A0ABM1MG45</accession>
<evidence type="ECO:0000256" key="2">
    <source>
        <dbReference type="ARBA" id="ARBA00004141"/>
    </source>
</evidence>
<dbReference type="PROSITE" id="PS50836">
    <property type="entry name" value="DOMON"/>
    <property type="match status" value="1"/>
</dbReference>
<gene>
    <name evidence="18" type="primary">LOC108560490</name>
</gene>
<dbReference type="InterPro" id="IPR006593">
    <property type="entry name" value="Cyt_b561/ferric_Rdtase_TM"/>
</dbReference>
<dbReference type="InterPro" id="IPR051237">
    <property type="entry name" value="Ferric-chelate_Red/DefProt"/>
</dbReference>
<keyword evidence="4" id="KW-0813">Transport</keyword>